<name>A0ABW9YRV6_9HYPH</name>
<keyword evidence="2" id="KW-1133">Transmembrane helix</keyword>
<organism evidence="3 4">
    <name type="scientific">Microvirga arsenatis</name>
    <dbReference type="NCBI Taxonomy" id="2692265"/>
    <lineage>
        <taxon>Bacteria</taxon>
        <taxon>Pseudomonadati</taxon>
        <taxon>Pseudomonadota</taxon>
        <taxon>Alphaproteobacteria</taxon>
        <taxon>Hyphomicrobiales</taxon>
        <taxon>Methylobacteriaceae</taxon>
        <taxon>Microvirga</taxon>
    </lineage>
</organism>
<sequence>MAEHLTLPSRNIGRFKRAAFPIALLSFFWIRQFEKHVYEPPPLIGLFIAIVLLFLLVWGSLKGGLAGSREGLDDMDENRVFKHTGIAAIAYILSLGLLGYHTSLSVSEAGKLGILFVLTPAFIEFIRVRLRQETPLNPKDSSGGPSALIQDRAGD</sequence>
<evidence type="ECO:0000256" key="1">
    <source>
        <dbReference type="SAM" id="MobiDB-lite"/>
    </source>
</evidence>
<gene>
    <name evidence="3" type="ORF">GR303_01345</name>
</gene>
<feature type="transmembrane region" description="Helical" evidence="2">
    <location>
        <begin position="112"/>
        <end position="130"/>
    </location>
</feature>
<evidence type="ECO:0000313" key="4">
    <source>
        <dbReference type="Proteomes" id="UP000818323"/>
    </source>
</evidence>
<feature type="transmembrane region" description="Helical" evidence="2">
    <location>
        <begin position="12"/>
        <end position="30"/>
    </location>
</feature>
<feature type="region of interest" description="Disordered" evidence="1">
    <location>
        <begin position="136"/>
        <end position="155"/>
    </location>
</feature>
<keyword evidence="2" id="KW-0472">Membrane</keyword>
<proteinExistence type="predicted"/>
<evidence type="ECO:0000256" key="2">
    <source>
        <dbReference type="SAM" id="Phobius"/>
    </source>
</evidence>
<feature type="transmembrane region" description="Helical" evidence="2">
    <location>
        <begin position="42"/>
        <end position="59"/>
    </location>
</feature>
<comment type="caution">
    <text evidence="3">The sequence shown here is derived from an EMBL/GenBank/DDBJ whole genome shotgun (WGS) entry which is preliminary data.</text>
</comment>
<protein>
    <submittedName>
        <fullName evidence="3">Uncharacterized protein</fullName>
    </submittedName>
</protein>
<evidence type="ECO:0000313" key="3">
    <source>
        <dbReference type="EMBL" id="NBJ23003.1"/>
    </source>
</evidence>
<reference evidence="3 4" key="1">
    <citation type="submission" date="2020-01" db="EMBL/GenBank/DDBJ databases">
        <title>Microvirga sp. nov., an arsenate reduction bacterium isolated from Tibet hotspring sediments.</title>
        <authorList>
            <person name="Yuan C.-G."/>
        </authorList>
    </citation>
    <scope>NUCLEOTIDE SEQUENCE [LARGE SCALE GENOMIC DNA]</scope>
    <source>
        <strain evidence="3 4">SYSU G3D203</strain>
    </source>
</reference>
<dbReference type="EMBL" id="JAAAXJ010000001">
    <property type="protein sequence ID" value="NBJ23003.1"/>
    <property type="molecule type" value="Genomic_DNA"/>
</dbReference>
<keyword evidence="4" id="KW-1185">Reference proteome</keyword>
<dbReference type="RefSeq" id="WP_161721604.1">
    <property type="nucleotide sequence ID" value="NZ_JAAAXI010000002.1"/>
</dbReference>
<keyword evidence="2" id="KW-0812">Transmembrane</keyword>
<accession>A0ABW9YRV6</accession>
<feature type="transmembrane region" description="Helical" evidence="2">
    <location>
        <begin position="80"/>
        <end position="100"/>
    </location>
</feature>
<dbReference type="Proteomes" id="UP000818323">
    <property type="component" value="Unassembled WGS sequence"/>
</dbReference>